<dbReference type="Proteomes" id="UP000321617">
    <property type="component" value="Unassembled WGS sequence"/>
</dbReference>
<reference evidence="1 2" key="1">
    <citation type="journal article" date="2013" name="Stand. Genomic Sci.">
        <title>Genomic Encyclopedia of Type Strains, Phase I: The one thousand microbial genomes (KMG-I) project.</title>
        <authorList>
            <person name="Kyrpides N.C."/>
            <person name="Woyke T."/>
            <person name="Eisen J.A."/>
            <person name="Garrity G."/>
            <person name="Lilburn T.G."/>
            <person name="Beck B.J."/>
            <person name="Whitman W.B."/>
            <person name="Hugenholtz P."/>
            <person name="Klenk H.P."/>
        </authorList>
    </citation>
    <scope>NUCLEOTIDE SEQUENCE [LARGE SCALE GENOMIC DNA]</scope>
    <source>
        <strain evidence="1 2">DSM 45044</strain>
    </source>
</reference>
<keyword evidence="2" id="KW-1185">Reference proteome</keyword>
<name>A0A562V312_9ACTN</name>
<sequence length="66" mass="7410">MRRMNRVGEWLLDRLLPETTASATATVAATCYWCYNNRAFYRCPVVNGACLHSVSSCTYLGPNCMV</sequence>
<gene>
    <name evidence="1" type="ORF">LX16_2988</name>
</gene>
<protein>
    <submittedName>
        <fullName evidence="1">Uncharacterized protein</fullName>
    </submittedName>
</protein>
<evidence type="ECO:0000313" key="2">
    <source>
        <dbReference type="Proteomes" id="UP000321617"/>
    </source>
</evidence>
<evidence type="ECO:0000313" key="1">
    <source>
        <dbReference type="EMBL" id="TWJ12233.1"/>
    </source>
</evidence>
<proteinExistence type="predicted"/>
<comment type="caution">
    <text evidence="1">The sequence shown here is derived from an EMBL/GenBank/DDBJ whole genome shotgun (WGS) entry which is preliminary data.</text>
</comment>
<dbReference type="AlphaFoldDB" id="A0A562V312"/>
<accession>A0A562V312</accession>
<dbReference type="EMBL" id="VLLL01000006">
    <property type="protein sequence ID" value="TWJ12233.1"/>
    <property type="molecule type" value="Genomic_DNA"/>
</dbReference>
<dbReference type="RefSeq" id="WP_147139178.1">
    <property type="nucleotide sequence ID" value="NZ_BAABIJ010000002.1"/>
</dbReference>
<organism evidence="1 2">
    <name type="scientific">Stackebrandtia albiflava</name>
    <dbReference type="NCBI Taxonomy" id="406432"/>
    <lineage>
        <taxon>Bacteria</taxon>
        <taxon>Bacillati</taxon>
        <taxon>Actinomycetota</taxon>
        <taxon>Actinomycetes</taxon>
        <taxon>Glycomycetales</taxon>
        <taxon>Glycomycetaceae</taxon>
        <taxon>Stackebrandtia</taxon>
    </lineage>
</organism>